<dbReference type="STRING" id="1324314.BVG16_13660"/>
<protein>
    <submittedName>
        <fullName evidence="1">Uncharacterized protein</fullName>
    </submittedName>
</protein>
<organism evidence="1 2">
    <name type="scientific">Paenibacillus selenitireducens</name>
    <dbReference type="NCBI Taxonomy" id="1324314"/>
    <lineage>
        <taxon>Bacteria</taxon>
        <taxon>Bacillati</taxon>
        <taxon>Bacillota</taxon>
        <taxon>Bacilli</taxon>
        <taxon>Bacillales</taxon>
        <taxon>Paenibacillaceae</taxon>
        <taxon>Paenibacillus</taxon>
    </lineage>
</organism>
<dbReference type="OrthoDB" id="2660807at2"/>
<dbReference type="RefSeq" id="WP_078499236.1">
    <property type="nucleotide sequence ID" value="NZ_MSZX01000005.1"/>
</dbReference>
<dbReference type="AlphaFoldDB" id="A0A1T2XCE2"/>
<dbReference type="Proteomes" id="UP000190188">
    <property type="component" value="Unassembled WGS sequence"/>
</dbReference>
<proteinExistence type="predicted"/>
<keyword evidence="2" id="KW-1185">Reference proteome</keyword>
<reference evidence="1 2" key="1">
    <citation type="submission" date="2017-01" db="EMBL/GenBank/DDBJ databases">
        <title>Genome analysis of Paenibacillus selenitrireducens ES3-24.</title>
        <authorList>
            <person name="Xu D."/>
            <person name="Yao R."/>
            <person name="Zheng S."/>
        </authorList>
    </citation>
    <scope>NUCLEOTIDE SEQUENCE [LARGE SCALE GENOMIC DNA]</scope>
    <source>
        <strain evidence="1 2">ES3-24</strain>
    </source>
</reference>
<gene>
    <name evidence="1" type="ORF">BVG16_13660</name>
</gene>
<comment type="caution">
    <text evidence="1">The sequence shown here is derived from an EMBL/GenBank/DDBJ whole genome shotgun (WGS) entry which is preliminary data.</text>
</comment>
<evidence type="ECO:0000313" key="2">
    <source>
        <dbReference type="Proteomes" id="UP000190188"/>
    </source>
</evidence>
<sequence>MNPLVNSKAMLLIHRALTPIIHSGKKIDRIHMHVSQNSELSSISYIETQFGDLEIIVNPHIHKGFCYLIESPISRGGIGFNWVSKPKKMEV</sequence>
<dbReference type="EMBL" id="MSZX01000005">
    <property type="protein sequence ID" value="OPA77495.1"/>
    <property type="molecule type" value="Genomic_DNA"/>
</dbReference>
<name>A0A1T2XCE2_9BACL</name>
<evidence type="ECO:0000313" key="1">
    <source>
        <dbReference type="EMBL" id="OPA77495.1"/>
    </source>
</evidence>
<accession>A0A1T2XCE2</accession>